<keyword evidence="4 7" id="KW-0863">Zinc-finger</keyword>
<keyword evidence="5" id="KW-0862">Zinc</keyword>
<evidence type="ECO:0000256" key="4">
    <source>
        <dbReference type="ARBA" id="ARBA00022771"/>
    </source>
</evidence>
<dbReference type="PANTHER" id="PTHR24376:SF216">
    <property type="entry name" value="ZINC FINGER PROTEIN 420-LIKE"/>
    <property type="match status" value="1"/>
</dbReference>
<reference evidence="9" key="1">
    <citation type="submission" date="2023-03" db="EMBL/GenBank/DDBJ databases">
        <title>Chromosome-level genomes of two armyworms, Mythimna separata and Mythimna loreyi, provide insights into the biosynthesis and reception of sex pheromones.</title>
        <authorList>
            <person name="Zhao H."/>
        </authorList>
    </citation>
    <scope>NUCLEOTIDE SEQUENCE</scope>
    <source>
        <strain evidence="9">BeijingLab</strain>
        <tissue evidence="9">Pupa</tissue>
    </source>
</reference>
<dbReference type="AlphaFoldDB" id="A0AAD7Y8Q4"/>
<gene>
    <name evidence="9" type="ORF">PYW07_012619</name>
</gene>
<keyword evidence="10" id="KW-1185">Reference proteome</keyword>
<dbReference type="Gene3D" id="3.30.160.60">
    <property type="entry name" value="Classic Zinc Finger"/>
    <property type="match status" value="3"/>
</dbReference>
<dbReference type="SUPFAM" id="SSF57667">
    <property type="entry name" value="beta-beta-alpha zinc fingers"/>
    <property type="match status" value="2"/>
</dbReference>
<keyword evidence="2" id="KW-0479">Metal-binding</keyword>
<feature type="domain" description="C2H2-type" evidence="8">
    <location>
        <begin position="284"/>
        <end position="302"/>
    </location>
</feature>
<keyword evidence="3" id="KW-0677">Repeat</keyword>
<feature type="domain" description="C2H2-type" evidence="8">
    <location>
        <begin position="92"/>
        <end position="119"/>
    </location>
</feature>
<protein>
    <recommendedName>
        <fullName evidence="8">C2H2-type domain-containing protein</fullName>
    </recommendedName>
</protein>
<evidence type="ECO:0000259" key="8">
    <source>
        <dbReference type="PROSITE" id="PS50157"/>
    </source>
</evidence>
<dbReference type="GO" id="GO:0000978">
    <property type="term" value="F:RNA polymerase II cis-regulatory region sequence-specific DNA binding"/>
    <property type="evidence" value="ECO:0007669"/>
    <property type="project" value="TreeGrafter"/>
</dbReference>
<comment type="caution">
    <text evidence="9">The sequence shown here is derived from an EMBL/GenBank/DDBJ whole genome shotgun (WGS) entry which is preliminary data.</text>
</comment>
<evidence type="ECO:0000256" key="5">
    <source>
        <dbReference type="ARBA" id="ARBA00022833"/>
    </source>
</evidence>
<dbReference type="GO" id="GO:0001228">
    <property type="term" value="F:DNA-binding transcription activator activity, RNA polymerase II-specific"/>
    <property type="evidence" value="ECO:0007669"/>
    <property type="project" value="TreeGrafter"/>
</dbReference>
<evidence type="ECO:0000256" key="7">
    <source>
        <dbReference type="PROSITE-ProRule" id="PRU00042"/>
    </source>
</evidence>
<comment type="subcellular location">
    <subcellularLocation>
        <location evidence="1">Nucleus</location>
    </subcellularLocation>
</comment>
<dbReference type="InterPro" id="IPR036236">
    <property type="entry name" value="Znf_C2H2_sf"/>
</dbReference>
<dbReference type="GO" id="GO:0005634">
    <property type="term" value="C:nucleus"/>
    <property type="evidence" value="ECO:0007669"/>
    <property type="project" value="UniProtKB-SubCell"/>
</dbReference>
<dbReference type="PANTHER" id="PTHR24376">
    <property type="entry name" value="ZINC FINGER PROTEIN"/>
    <property type="match status" value="1"/>
</dbReference>
<evidence type="ECO:0000313" key="10">
    <source>
        <dbReference type="Proteomes" id="UP001231518"/>
    </source>
</evidence>
<dbReference type="Pfam" id="PF00096">
    <property type="entry name" value="zf-C2H2"/>
    <property type="match status" value="2"/>
</dbReference>
<dbReference type="PROSITE" id="PS00028">
    <property type="entry name" value="ZINC_FINGER_C2H2_1"/>
    <property type="match status" value="3"/>
</dbReference>
<dbReference type="InterPro" id="IPR013087">
    <property type="entry name" value="Znf_C2H2_type"/>
</dbReference>
<feature type="domain" description="C2H2-type" evidence="8">
    <location>
        <begin position="121"/>
        <end position="143"/>
    </location>
</feature>
<feature type="domain" description="C2H2-type" evidence="8">
    <location>
        <begin position="154"/>
        <end position="182"/>
    </location>
</feature>
<dbReference type="SMART" id="SM00355">
    <property type="entry name" value="ZnF_C2H2"/>
    <property type="match status" value="6"/>
</dbReference>
<evidence type="ECO:0000256" key="1">
    <source>
        <dbReference type="ARBA" id="ARBA00004123"/>
    </source>
</evidence>
<dbReference type="GO" id="GO:0008270">
    <property type="term" value="F:zinc ion binding"/>
    <property type="evidence" value="ECO:0007669"/>
    <property type="project" value="UniProtKB-KW"/>
</dbReference>
<proteinExistence type="predicted"/>
<organism evidence="9 10">
    <name type="scientific">Mythimna separata</name>
    <name type="common">Oriental armyworm</name>
    <name type="synonym">Pseudaletia separata</name>
    <dbReference type="NCBI Taxonomy" id="271217"/>
    <lineage>
        <taxon>Eukaryota</taxon>
        <taxon>Metazoa</taxon>
        <taxon>Ecdysozoa</taxon>
        <taxon>Arthropoda</taxon>
        <taxon>Hexapoda</taxon>
        <taxon>Insecta</taxon>
        <taxon>Pterygota</taxon>
        <taxon>Neoptera</taxon>
        <taxon>Endopterygota</taxon>
        <taxon>Lepidoptera</taxon>
        <taxon>Glossata</taxon>
        <taxon>Ditrysia</taxon>
        <taxon>Noctuoidea</taxon>
        <taxon>Noctuidae</taxon>
        <taxon>Noctuinae</taxon>
        <taxon>Hadenini</taxon>
        <taxon>Mythimna</taxon>
    </lineage>
</organism>
<evidence type="ECO:0000256" key="3">
    <source>
        <dbReference type="ARBA" id="ARBA00022737"/>
    </source>
</evidence>
<dbReference type="Proteomes" id="UP001231518">
    <property type="component" value="Chromosome 30"/>
</dbReference>
<dbReference type="EMBL" id="JARGEI010000028">
    <property type="protein sequence ID" value="KAJ8706541.1"/>
    <property type="molecule type" value="Genomic_DNA"/>
</dbReference>
<accession>A0AAD7Y8Q4</accession>
<keyword evidence="6" id="KW-0539">Nucleus</keyword>
<dbReference type="PROSITE" id="PS50157">
    <property type="entry name" value="ZINC_FINGER_C2H2_2"/>
    <property type="match status" value="4"/>
</dbReference>
<evidence type="ECO:0000256" key="2">
    <source>
        <dbReference type="ARBA" id="ARBA00022723"/>
    </source>
</evidence>
<evidence type="ECO:0000256" key="6">
    <source>
        <dbReference type="ARBA" id="ARBA00023242"/>
    </source>
</evidence>
<sequence length="313" mass="37134">MLTNVMTAVCSVTLSHCFCFLFGFVVAYSILFAKPHFSVILICFKFKMNKDTKPVIKHKKKNECKICNKVIIGSSFKFKAHLYKHKAVKARFQCEYCSNEYFRRDVYERHKLAHTGGKKVYICDHCDRGFVEKRNLCLHLKVHDEFFTERDSKYKCIACGVNFCEERLLKYHIRKKHFNFQENEPTYVDKKLNETWVERVLESEVCVEMTKVNNNIINIKKSSKEIEIKDNPETSRFKEYISSVIASKDKSQYSKAVCDYCNKEMLKKSLLPHIRERHLRLKKFSCDECKQAFSRHYMLVNHICGKFKARCRK</sequence>
<evidence type="ECO:0000313" key="9">
    <source>
        <dbReference type="EMBL" id="KAJ8706541.1"/>
    </source>
</evidence>
<name>A0AAD7Y8Q4_MYTSE</name>